<dbReference type="SMART" id="SM00382">
    <property type="entry name" value="AAA"/>
    <property type="match status" value="2"/>
</dbReference>
<dbReference type="CDD" id="cd03228">
    <property type="entry name" value="ABCC_MRP_Like"/>
    <property type="match status" value="1"/>
</dbReference>
<feature type="domain" description="ABC transporter" evidence="9">
    <location>
        <begin position="955"/>
        <end position="1181"/>
    </location>
</feature>
<evidence type="ECO:0000256" key="2">
    <source>
        <dbReference type="ARBA" id="ARBA00022448"/>
    </source>
</evidence>
<dbReference type="PROSITE" id="PS50893">
    <property type="entry name" value="ABC_TRANSPORTER_2"/>
    <property type="match status" value="2"/>
</dbReference>
<evidence type="ECO:0000259" key="9">
    <source>
        <dbReference type="PROSITE" id="PS50893"/>
    </source>
</evidence>
<feature type="transmembrane region" description="Helical" evidence="8">
    <location>
        <begin position="129"/>
        <end position="162"/>
    </location>
</feature>
<keyword evidence="5 11" id="KW-0067">ATP-binding</keyword>
<dbReference type="SUPFAM" id="SSF52540">
    <property type="entry name" value="P-loop containing nucleoside triphosphate hydrolases"/>
    <property type="match status" value="2"/>
</dbReference>
<evidence type="ECO:0000256" key="8">
    <source>
        <dbReference type="SAM" id="Phobius"/>
    </source>
</evidence>
<dbReference type="GO" id="GO:0005886">
    <property type="term" value="C:plasma membrane"/>
    <property type="evidence" value="ECO:0007669"/>
    <property type="project" value="UniProtKB-SubCell"/>
</dbReference>
<dbReference type="InterPro" id="IPR011527">
    <property type="entry name" value="ABC1_TM_dom"/>
</dbReference>
<dbReference type="GO" id="GO:0005524">
    <property type="term" value="F:ATP binding"/>
    <property type="evidence" value="ECO:0007669"/>
    <property type="project" value="UniProtKB-KW"/>
</dbReference>
<proteinExistence type="predicted"/>
<reference evidence="11 12" key="1">
    <citation type="journal article" date="2004" name="Syst. Appl. Microbiol.">
        <title>Cryptoendolithic actinomycetes from antarctic sandstone rock samples: Micromonospora endolithica sp. nov. and two isolates related to Micromonospora coerulea Jensen 1932.</title>
        <authorList>
            <person name="Hirsch P."/>
            <person name="Mevs U."/>
            <person name="Kroppenstedt R.M."/>
            <person name="Schumann P."/>
            <person name="Stackebrandt E."/>
        </authorList>
    </citation>
    <scope>NUCLEOTIDE SEQUENCE [LARGE SCALE GENOMIC DNA]</scope>
    <source>
        <strain evidence="11 12">JCM 12677</strain>
    </source>
</reference>
<dbReference type="SUPFAM" id="SSF90123">
    <property type="entry name" value="ABC transporter transmembrane region"/>
    <property type="match status" value="2"/>
</dbReference>
<dbReference type="Proteomes" id="UP000281726">
    <property type="component" value="Unassembled WGS sequence"/>
</dbReference>
<name>A0A3A9ZMZ8_9ACTN</name>
<feature type="transmembrane region" description="Helical" evidence="8">
    <location>
        <begin position="642"/>
        <end position="666"/>
    </location>
</feature>
<keyword evidence="7 8" id="KW-0472">Membrane</keyword>
<dbReference type="FunFam" id="3.40.50.300:FF:000604">
    <property type="entry name" value="ABC transporter B family member 28"/>
    <property type="match status" value="1"/>
</dbReference>
<dbReference type="RefSeq" id="WP_120726338.1">
    <property type="nucleotide sequence ID" value="NZ_RBAK01000002.1"/>
</dbReference>
<dbReference type="Gene3D" id="3.40.50.300">
    <property type="entry name" value="P-loop containing nucleotide triphosphate hydrolases"/>
    <property type="match status" value="2"/>
</dbReference>
<dbReference type="InterPro" id="IPR036640">
    <property type="entry name" value="ABC1_TM_sf"/>
</dbReference>
<evidence type="ECO:0000256" key="7">
    <source>
        <dbReference type="ARBA" id="ARBA00023136"/>
    </source>
</evidence>
<keyword evidence="4" id="KW-0547">Nucleotide-binding</keyword>
<evidence type="ECO:0000256" key="5">
    <source>
        <dbReference type="ARBA" id="ARBA00022840"/>
    </source>
</evidence>
<evidence type="ECO:0000256" key="1">
    <source>
        <dbReference type="ARBA" id="ARBA00004651"/>
    </source>
</evidence>
<gene>
    <name evidence="11" type="ORF">D7223_07265</name>
</gene>
<dbReference type="GO" id="GO:0140359">
    <property type="term" value="F:ABC-type transporter activity"/>
    <property type="evidence" value="ECO:0007669"/>
    <property type="project" value="InterPro"/>
</dbReference>
<feature type="domain" description="ABC transmembrane type-1" evidence="10">
    <location>
        <begin position="17"/>
        <end position="289"/>
    </location>
</feature>
<dbReference type="PROSITE" id="PS00211">
    <property type="entry name" value="ABC_TRANSPORTER_1"/>
    <property type="match status" value="1"/>
</dbReference>
<feature type="transmembrane region" description="Helical" evidence="8">
    <location>
        <begin position="678"/>
        <end position="697"/>
    </location>
</feature>
<dbReference type="InterPro" id="IPR027417">
    <property type="entry name" value="P-loop_NTPase"/>
</dbReference>
<evidence type="ECO:0000256" key="4">
    <source>
        <dbReference type="ARBA" id="ARBA00022741"/>
    </source>
</evidence>
<keyword evidence="12" id="KW-1185">Reference proteome</keyword>
<comment type="subcellular location">
    <subcellularLocation>
        <location evidence="1">Cell membrane</location>
        <topology evidence="1">Multi-pass membrane protein</topology>
    </subcellularLocation>
</comment>
<evidence type="ECO:0000313" key="11">
    <source>
        <dbReference type="EMBL" id="RKN49294.1"/>
    </source>
</evidence>
<feature type="transmembrane region" description="Helical" evidence="8">
    <location>
        <begin position="46"/>
        <end position="74"/>
    </location>
</feature>
<sequence length="1181" mass="124822">MRLLRDMWATSPRRMTLVACLILLTAGGQAAAAALAGPVLVHRSTGFFTLLAVALVFAVASDLVVGLVMAGVTADWSADVRRRLCRVAFGQDLPTLETTPVGELLDRIDGDVYQVASAVRAQGARIAQLLAVGVLSTFVALAVWWPAGVAMLVLSVTLVLILRKPTARIVPARMAEEEAWSDLAAVMEEAIHGQDDVRTSLARPYVLRLYARRASAVLTRGLVVWRMTAQVTTVAGAVNRCGIAAVVLGGAWALAAGRVDGARLTAVWLLAVAFGATVENVSRMIPELQYALGAWGRVQLLQDSPQEPTGGVAPTDGDLVVRDLTFRYPSTDGGRQPALRDVDLTFRRGLSYALVGRTGSGKSTLTKVLTRAVEVPRGSVFLGGRDLLDLDVEELRRWVAVVPQRTEILAGTLAENVALFDPDLLDRAARALDELGLTGWVGELPDGLRTRLGEGGHTLSAGQEQLVAFARILVRDPHVVILDEATARLDPVTETRVQAATERLLRDRIGIVIAHRLSSVRHCDEVVVMADGAVVEAGPLSSSVRFAELLATSHAGALAGAATGAGAPARAAVGVDLLDDWSSPVPEPPSAEREPAPVGPVAEAVAAETGPAGRAADAAPPTATLARTLWEILRLFRNDPRYGLAALVFFLLMVLVGLDGPLLPWLWADLVDGAGEPWLPAFGIVAGLLVTLPAPWYTNLWFPQWWVRQMLRISLRLVHGQTGPRRVGRYTPAEVVAQGGDTERVVQLADNVMDQVAAIVLAAAMTAITGSIVPALFFGGTMVVSGLVATLFGPRLERAARATVTARAAFATALVSALSAARTVKLAGATRPVLTHLADLDRVRSDRQRREIVAQVWSRSTPSVVSGLLPIGAWALLLTGGLSAGGTLVAVSTLAAARWFSWTTASLISQVPSARVWTHRTAAMTGRPAYSEDVPEVDLAAGTAPAPAVPPRHPLRRLELTGFGVRHTDGAVAVRDVDLTVTRGQLVLVVGPVGSGKSSLLRALAGIAPHTGLLTWNGDPVTEPEMFLRPQQVGYVGQLPRVLSGTVADNITLGHRVDAAAAVTTAQLDHDLAATGGGLGLLIGHKGTRLSGGQLQRLALARALAPRTELLVADDVSSALDVTTELALWQALREHGVTVIGSTSKRAALVRADHVVVLQSGRVAAQGPWQELEDRWSHLAG</sequence>
<evidence type="ECO:0000256" key="6">
    <source>
        <dbReference type="ARBA" id="ARBA00022989"/>
    </source>
</evidence>
<protein>
    <submittedName>
        <fullName evidence="11">ABC transporter ATP-binding protein</fullName>
    </submittedName>
</protein>
<dbReference type="InterPro" id="IPR003439">
    <property type="entry name" value="ABC_transporter-like_ATP-bd"/>
</dbReference>
<dbReference type="GO" id="GO:0034040">
    <property type="term" value="F:ATPase-coupled lipid transmembrane transporter activity"/>
    <property type="evidence" value="ECO:0007669"/>
    <property type="project" value="TreeGrafter"/>
</dbReference>
<dbReference type="AlphaFoldDB" id="A0A3A9ZMZ8"/>
<dbReference type="GO" id="GO:0005737">
    <property type="term" value="C:cytoplasm"/>
    <property type="evidence" value="ECO:0007669"/>
    <property type="project" value="UniProtKB-ARBA"/>
</dbReference>
<dbReference type="OrthoDB" id="9806127at2"/>
<dbReference type="PROSITE" id="PS50929">
    <property type="entry name" value="ABC_TM1F"/>
    <property type="match status" value="2"/>
</dbReference>
<dbReference type="PANTHER" id="PTHR24221">
    <property type="entry name" value="ATP-BINDING CASSETTE SUB-FAMILY B"/>
    <property type="match status" value="1"/>
</dbReference>
<feature type="transmembrane region" description="Helical" evidence="8">
    <location>
        <begin position="759"/>
        <end position="792"/>
    </location>
</feature>
<dbReference type="PANTHER" id="PTHR24221:SF654">
    <property type="entry name" value="ATP-BINDING CASSETTE SUB-FAMILY B MEMBER 6"/>
    <property type="match status" value="1"/>
</dbReference>
<keyword evidence="3 8" id="KW-0812">Transmembrane</keyword>
<accession>A0A3A9ZMZ8</accession>
<organism evidence="11 12">
    <name type="scientific">Micromonospora endolithica</name>
    <dbReference type="NCBI Taxonomy" id="230091"/>
    <lineage>
        <taxon>Bacteria</taxon>
        <taxon>Bacillati</taxon>
        <taxon>Actinomycetota</taxon>
        <taxon>Actinomycetes</taxon>
        <taxon>Micromonosporales</taxon>
        <taxon>Micromonosporaceae</taxon>
        <taxon>Micromonospora</taxon>
    </lineage>
</organism>
<dbReference type="Pfam" id="PF00005">
    <property type="entry name" value="ABC_tran"/>
    <property type="match status" value="2"/>
</dbReference>
<feature type="domain" description="ABC transporter" evidence="9">
    <location>
        <begin position="319"/>
        <end position="556"/>
    </location>
</feature>
<dbReference type="Pfam" id="PF00664">
    <property type="entry name" value="ABC_membrane"/>
    <property type="match status" value="1"/>
</dbReference>
<dbReference type="GO" id="GO:0016887">
    <property type="term" value="F:ATP hydrolysis activity"/>
    <property type="evidence" value="ECO:0007669"/>
    <property type="project" value="InterPro"/>
</dbReference>
<evidence type="ECO:0000256" key="3">
    <source>
        <dbReference type="ARBA" id="ARBA00022692"/>
    </source>
</evidence>
<keyword evidence="2" id="KW-0813">Transport</keyword>
<evidence type="ECO:0000259" key="10">
    <source>
        <dbReference type="PROSITE" id="PS50929"/>
    </source>
</evidence>
<keyword evidence="6 8" id="KW-1133">Transmembrane helix</keyword>
<dbReference type="InterPro" id="IPR017871">
    <property type="entry name" value="ABC_transporter-like_CS"/>
</dbReference>
<feature type="domain" description="ABC transmembrane type-1" evidence="10">
    <location>
        <begin position="741"/>
        <end position="895"/>
    </location>
</feature>
<comment type="caution">
    <text evidence="11">The sequence shown here is derived from an EMBL/GenBank/DDBJ whole genome shotgun (WGS) entry which is preliminary data.</text>
</comment>
<dbReference type="EMBL" id="RBAK01000002">
    <property type="protein sequence ID" value="RKN49294.1"/>
    <property type="molecule type" value="Genomic_DNA"/>
</dbReference>
<dbReference type="InterPro" id="IPR039421">
    <property type="entry name" value="Type_1_exporter"/>
</dbReference>
<dbReference type="InterPro" id="IPR003593">
    <property type="entry name" value="AAA+_ATPase"/>
</dbReference>
<evidence type="ECO:0000313" key="12">
    <source>
        <dbReference type="Proteomes" id="UP000281726"/>
    </source>
</evidence>
<dbReference type="Gene3D" id="1.20.1560.10">
    <property type="entry name" value="ABC transporter type 1, transmembrane domain"/>
    <property type="match status" value="2"/>
</dbReference>